<dbReference type="SMART" id="SM00034">
    <property type="entry name" value="CLECT"/>
    <property type="match status" value="1"/>
</dbReference>
<reference evidence="2" key="2">
    <citation type="submission" date="2025-09" db="UniProtKB">
        <authorList>
            <consortium name="Ensembl"/>
        </authorList>
    </citation>
    <scope>IDENTIFICATION</scope>
</reference>
<dbReference type="InterPro" id="IPR050111">
    <property type="entry name" value="C-type_lectin/snaclec_domain"/>
</dbReference>
<dbReference type="PANTHER" id="PTHR22803">
    <property type="entry name" value="MANNOSE, PHOSPHOLIPASE, LECTIN RECEPTOR RELATED"/>
    <property type="match status" value="1"/>
</dbReference>
<dbReference type="Pfam" id="PF00059">
    <property type="entry name" value="Lectin_C"/>
    <property type="match status" value="1"/>
</dbReference>
<reference evidence="2" key="1">
    <citation type="submission" date="2025-08" db="UniProtKB">
        <authorList>
            <consortium name="Ensembl"/>
        </authorList>
    </citation>
    <scope>IDENTIFICATION</scope>
</reference>
<protein>
    <recommendedName>
        <fullName evidence="1">C-type lectin domain-containing protein</fullName>
    </recommendedName>
</protein>
<dbReference type="Ensembl" id="ENSSANT00000000267.1">
    <property type="protein sequence ID" value="ENSSANP00000000223.1"/>
    <property type="gene ID" value="ENSSANG00000000168.1"/>
</dbReference>
<proteinExistence type="predicted"/>
<dbReference type="InterPro" id="IPR001304">
    <property type="entry name" value="C-type_lectin-like"/>
</dbReference>
<dbReference type="Gene3D" id="3.10.100.10">
    <property type="entry name" value="Mannose-Binding Protein A, subunit A"/>
    <property type="match status" value="1"/>
</dbReference>
<dbReference type="Proteomes" id="UP000472260">
    <property type="component" value="Unassembled WGS sequence"/>
</dbReference>
<dbReference type="PROSITE" id="PS50041">
    <property type="entry name" value="C_TYPE_LECTIN_2"/>
    <property type="match status" value="1"/>
</dbReference>
<organism evidence="2 3">
    <name type="scientific">Sinocyclocheilus anshuiensis</name>
    <dbReference type="NCBI Taxonomy" id="1608454"/>
    <lineage>
        <taxon>Eukaryota</taxon>
        <taxon>Metazoa</taxon>
        <taxon>Chordata</taxon>
        <taxon>Craniata</taxon>
        <taxon>Vertebrata</taxon>
        <taxon>Euteleostomi</taxon>
        <taxon>Actinopterygii</taxon>
        <taxon>Neopterygii</taxon>
        <taxon>Teleostei</taxon>
        <taxon>Ostariophysi</taxon>
        <taxon>Cypriniformes</taxon>
        <taxon>Cyprinidae</taxon>
        <taxon>Cyprininae</taxon>
        <taxon>Sinocyclocheilus</taxon>
    </lineage>
</organism>
<sequence>VFGSTLWIGLNSLDFESGWQFLQGCVSFSLAGKDQPNFCPGAWVPYAGHCYYLQRTKMMWSDALAACHREGADLASIHNIEEHSFIISQSGVCSAVPTDELWIGLNDQRIQNLFEWSDRTHVTFTKWLAGEPSHIINRMEDCVLIKGKVGSSRGLRRWWWLC</sequence>
<evidence type="ECO:0000313" key="3">
    <source>
        <dbReference type="Proteomes" id="UP000472260"/>
    </source>
</evidence>
<feature type="domain" description="C-type lectin" evidence="1">
    <location>
        <begin position="46"/>
        <end position="158"/>
    </location>
</feature>
<accession>A0A671K2K7</accession>
<evidence type="ECO:0000313" key="2">
    <source>
        <dbReference type="Ensembl" id="ENSSANP00000000223.1"/>
    </source>
</evidence>
<dbReference type="AlphaFoldDB" id="A0A671K2K7"/>
<evidence type="ECO:0000259" key="1">
    <source>
        <dbReference type="PROSITE" id="PS50041"/>
    </source>
</evidence>
<name>A0A671K2K7_9TELE</name>
<dbReference type="SUPFAM" id="SSF56436">
    <property type="entry name" value="C-type lectin-like"/>
    <property type="match status" value="1"/>
</dbReference>
<dbReference type="InterPro" id="IPR016186">
    <property type="entry name" value="C-type_lectin-like/link_sf"/>
</dbReference>
<keyword evidence="3" id="KW-1185">Reference proteome</keyword>
<dbReference type="CDD" id="cd00037">
    <property type="entry name" value="CLECT"/>
    <property type="match status" value="1"/>
</dbReference>
<dbReference type="InterPro" id="IPR016187">
    <property type="entry name" value="CTDL_fold"/>
</dbReference>